<proteinExistence type="predicted"/>
<feature type="compositionally biased region" description="Basic and acidic residues" evidence="1">
    <location>
        <begin position="37"/>
        <end position="51"/>
    </location>
</feature>
<name>A0A512C3H2_9HYPH</name>
<dbReference type="EMBL" id="BJYU01000238">
    <property type="protein sequence ID" value="GEO18750.1"/>
    <property type="molecule type" value="Genomic_DNA"/>
</dbReference>
<accession>A0A512C3H2</accession>
<dbReference type="Proteomes" id="UP000321085">
    <property type="component" value="Unassembled WGS sequence"/>
</dbReference>
<feature type="region of interest" description="Disordered" evidence="1">
    <location>
        <begin position="1"/>
        <end position="51"/>
    </location>
</feature>
<organism evidence="2 3">
    <name type="scientific">Microvirga aerophila</name>
    <dbReference type="NCBI Taxonomy" id="670291"/>
    <lineage>
        <taxon>Bacteria</taxon>
        <taxon>Pseudomonadati</taxon>
        <taxon>Pseudomonadota</taxon>
        <taxon>Alphaproteobacteria</taxon>
        <taxon>Hyphomicrobiales</taxon>
        <taxon>Methylobacteriaceae</taxon>
        <taxon>Microvirga</taxon>
    </lineage>
</organism>
<reference evidence="2 3" key="1">
    <citation type="submission" date="2019-07" db="EMBL/GenBank/DDBJ databases">
        <title>Whole genome shotgun sequence of Microvirga aerophila NBRC 106136.</title>
        <authorList>
            <person name="Hosoyama A."/>
            <person name="Uohara A."/>
            <person name="Ohji S."/>
            <person name="Ichikawa N."/>
        </authorList>
    </citation>
    <scope>NUCLEOTIDE SEQUENCE [LARGE SCALE GENOMIC DNA]</scope>
    <source>
        <strain evidence="2 3">NBRC 106136</strain>
    </source>
</reference>
<evidence type="ECO:0000256" key="1">
    <source>
        <dbReference type="SAM" id="MobiDB-lite"/>
    </source>
</evidence>
<sequence>MLNQRVTGKFPTISDRHRSSQKKTAVPAGPRNGGDNLVEKLGRTSKAEDRAKAPRLASVRLKGLFTDEGYFFGWEVAQ</sequence>
<gene>
    <name evidence="2" type="ORF">MAE02_64460</name>
</gene>
<protein>
    <submittedName>
        <fullName evidence="2">Uncharacterized protein</fullName>
    </submittedName>
</protein>
<evidence type="ECO:0000313" key="2">
    <source>
        <dbReference type="EMBL" id="GEO18750.1"/>
    </source>
</evidence>
<keyword evidence="3" id="KW-1185">Reference proteome</keyword>
<comment type="caution">
    <text evidence="2">The sequence shown here is derived from an EMBL/GenBank/DDBJ whole genome shotgun (WGS) entry which is preliminary data.</text>
</comment>
<evidence type="ECO:0000313" key="3">
    <source>
        <dbReference type="Proteomes" id="UP000321085"/>
    </source>
</evidence>
<dbReference type="AlphaFoldDB" id="A0A512C3H2"/>